<feature type="compositionally biased region" description="Basic and acidic residues" evidence="1">
    <location>
        <begin position="76"/>
        <end position="98"/>
    </location>
</feature>
<dbReference type="AlphaFoldDB" id="A0A0B7KF94"/>
<proteinExistence type="predicted"/>
<dbReference type="Proteomes" id="UP000616885">
    <property type="component" value="Unassembled WGS sequence"/>
</dbReference>
<reference evidence="3" key="2">
    <citation type="submission" date="2020-10" db="EMBL/GenBank/DDBJ databases">
        <title>High-Quality Genome Resource of Clonostachys rosea strain S41 by Oxford Nanopore Long-Read Sequencing.</title>
        <authorList>
            <person name="Wang H."/>
        </authorList>
    </citation>
    <scope>NUCLEOTIDE SEQUENCE</scope>
    <source>
        <strain evidence="3">S41</strain>
    </source>
</reference>
<evidence type="ECO:0000313" key="3">
    <source>
        <dbReference type="EMBL" id="KAF9747279.1"/>
    </source>
</evidence>
<organism evidence="2">
    <name type="scientific">Bionectria ochroleuca</name>
    <name type="common">Gliocladium roseum</name>
    <dbReference type="NCBI Taxonomy" id="29856"/>
    <lineage>
        <taxon>Eukaryota</taxon>
        <taxon>Fungi</taxon>
        <taxon>Dikarya</taxon>
        <taxon>Ascomycota</taxon>
        <taxon>Pezizomycotina</taxon>
        <taxon>Sordariomycetes</taxon>
        <taxon>Hypocreomycetidae</taxon>
        <taxon>Hypocreales</taxon>
        <taxon>Bionectriaceae</taxon>
        <taxon>Clonostachys</taxon>
    </lineage>
</organism>
<reference evidence="2" key="1">
    <citation type="submission" date="2015-01" db="EMBL/GenBank/DDBJ databases">
        <authorList>
            <person name="Durling Mikael"/>
        </authorList>
    </citation>
    <scope>NUCLEOTIDE SEQUENCE</scope>
</reference>
<gene>
    <name evidence="2" type="ORF">BN869_000009414_1</name>
    <name evidence="3" type="ORF">IM811_002613</name>
</gene>
<name>A0A0B7KF94_BIOOC</name>
<protein>
    <submittedName>
        <fullName evidence="2">Uncharacterized protein</fullName>
    </submittedName>
</protein>
<evidence type="ECO:0000256" key="1">
    <source>
        <dbReference type="SAM" id="MobiDB-lite"/>
    </source>
</evidence>
<sequence length="105" mass="11979">MTSNDKQSDDFQDQSFKEQLDRVATERREDQQGANTNPIVEKITEFIPAASKILGTGSKNNDTRKQEETDIPGPPHRPDHDDKIEGFIRDQHRSKTEDGELNNTQ</sequence>
<dbReference type="EMBL" id="CDPU01000035">
    <property type="protein sequence ID" value="CEO53356.1"/>
    <property type="molecule type" value="Genomic_DNA"/>
</dbReference>
<evidence type="ECO:0000313" key="2">
    <source>
        <dbReference type="EMBL" id="CEO53356.1"/>
    </source>
</evidence>
<feature type="compositionally biased region" description="Basic and acidic residues" evidence="1">
    <location>
        <begin position="15"/>
        <end position="31"/>
    </location>
</feature>
<dbReference type="EMBL" id="JADCTT010000010">
    <property type="protein sequence ID" value="KAF9747279.1"/>
    <property type="molecule type" value="Genomic_DNA"/>
</dbReference>
<feature type="region of interest" description="Disordered" evidence="1">
    <location>
        <begin position="1"/>
        <end position="105"/>
    </location>
</feature>
<accession>A0A0B7KF94</accession>